<evidence type="ECO:0000313" key="2">
    <source>
        <dbReference type="Proteomes" id="UP001529510"/>
    </source>
</evidence>
<dbReference type="Gene3D" id="3.40.50.1820">
    <property type="entry name" value="alpha/beta hydrolase"/>
    <property type="match status" value="1"/>
</dbReference>
<evidence type="ECO:0000313" key="1">
    <source>
        <dbReference type="EMBL" id="KAL0173775.1"/>
    </source>
</evidence>
<organism evidence="1 2">
    <name type="scientific">Cirrhinus mrigala</name>
    <name type="common">Mrigala</name>
    <dbReference type="NCBI Taxonomy" id="683832"/>
    <lineage>
        <taxon>Eukaryota</taxon>
        <taxon>Metazoa</taxon>
        <taxon>Chordata</taxon>
        <taxon>Craniata</taxon>
        <taxon>Vertebrata</taxon>
        <taxon>Euteleostomi</taxon>
        <taxon>Actinopterygii</taxon>
        <taxon>Neopterygii</taxon>
        <taxon>Teleostei</taxon>
        <taxon>Ostariophysi</taxon>
        <taxon>Cypriniformes</taxon>
        <taxon>Cyprinidae</taxon>
        <taxon>Labeoninae</taxon>
        <taxon>Labeonini</taxon>
        <taxon>Cirrhinus</taxon>
    </lineage>
</organism>
<protein>
    <submittedName>
        <fullName evidence="1">Uncharacterized protein</fullName>
    </submittedName>
</protein>
<sequence length="50" mass="5728">NIDPWTELSVVWNDTMVDNDRVILIDGTAHCMDMNSDKSMDKPALHQARK</sequence>
<reference evidence="1 2" key="1">
    <citation type="submission" date="2024-05" db="EMBL/GenBank/DDBJ databases">
        <title>Genome sequencing and assembly of Indian major carp, Cirrhinus mrigala (Hamilton, 1822).</title>
        <authorList>
            <person name="Mohindra V."/>
            <person name="Chowdhury L.M."/>
            <person name="Lal K."/>
            <person name="Jena J.K."/>
        </authorList>
    </citation>
    <scope>NUCLEOTIDE SEQUENCE [LARGE SCALE GENOMIC DNA]</scope>
    <source>
        <strain evidence="1">CM1030</strain>
        <tissue evidence="1">Blood</tissue>
    </source>
</reference>
<dbReference type="Pfam" id="PF05577">
    <property type="entry name" value="Peptidase_S28"/>
    <property type="match status" value="1"/>
</dbReference>
<dbReference type="AlphaFoldDB" id="A0ABD0PIA5"/>
<keyword evidence="2" id="KW-1185">Reference proteome</keyword>
<name>A0ABD0PIA5_CIRMR</name>
<dbReference type="Proteomes" id="UP001529510">
    <property type="component" value="Unassembled WGS sequence"/>
</dbReference>
<feature type="non-terminal residue" evidence="1">
    <location>
        <position position="1"/>
    </location>
</feature>
<comment type="caution">
    <text evidence="1">The sequence shown here is derived from an EMBL/GenBank/DDBJ whole genome shotgun (WGS) entry which is preliminary data.</text>
</comment>
<accession>A0ABD0PIA5</accession>
<feature type="non-terminal residue" evidence="1">
    <location>
        <position position="50"/>
    </location>
</feature>
<dbReference type="InterPro" id="IPR029058">
    <property type="entry name" value="AB_hydrolase_fold"/>
</dbReference>
<dbReference type="InterPro" id="IPR008758">
    <property type="entry name" value="Peptidase_S28"/>
</dbReference>
<gene>
    <name evidence="1" type="ORF">M9458_029743</name>
</gene>
<dbReference type="EMBL" id="JAMKFB020000015">
    <property type="protein sequence ID" value="KAL0173775.1"/>
    <property type="molecule type" value="Genomic_DNA"/>
</dbReference>
<proteinExistence type="predicted"/>